<evidence type="ECO:0000256" key="2">
    <source>
        <dbReference type="ARBA" id="ARBA00022643"/>
    </source>
</evidence>
<accession>A0ABV3REK6</accession>
<dbReference type="PANTHER" id="PTHR42847">
    <property type="entry name" value="ALKANESULFONATE MONOOXYGENASE"/>
    <property type="match status" value="1"/>
</dbReference>
<dbReference type="NCBIfam" id="TIGR03619">
    <property type="entry name" value="F420_Rv2161c"/>
    <property type="match status" value="1"/>
</dbReference>
<dbReference type="GO" id="GO:0016491">
    <property type="term" value="F:oxidoreductase activity"/>
    <property type="evidence" value="ECO:0007669"/>
    <property type="project" value="UniProtKB-KW"/>
</dbReference>
<keyword evidence="3 6" id="KW-0560">Oxidoreductase</keyword>
<dbReference type="SUPFAM" id="SSF51679">
    <property type="entry name" value="Bacterial luciferase-like"/>
    <property type="match status" value="1"/>
</dbReference>
<dbReference type="InterPro" id="IPR050172">
    <property type="entry name" value="SsuD_RutA_monooxygenase"/>
</dbReference>
<evidence type="ECO:0000256" key="1">
    <source>
        <dbReference type="ARBA" id="ARBA00022630"/>
    </source>
</evidence>
<dbReference type="InterPro" id="IPR019921">
    <property type="entry name" value="Lucif-like_OxRdtase_Rv2161c"/>
</dbReference>
<protein>
    <submittedName>
        <fullName evidence="6">LLM class F420-dependent oxidoreductase</fullName>
        <ecNumber evidence="6">1.-.-.-</ecNumber>
    </submittedName>
</protein>
<reference evidence="6 7" key="1">
    <citation type="submission" date="2024-06" db="EMBL/GenBank/DDBJ databases">
        <title>Novosphingobium rhizovicinus M1R2S20.</title>
        <authorList>
            <person name="Sun J.-Q."/>
        </authorList>
    </citation>
    <scope>NUCLEOTIDE SEQUENCE [LARGE SCALE GENOMIC DNA]</scope>
    <source>
        <strain evidence="6 7">M1R2S20</strain>
    </source>
</reference>
<evidence type="ECO:0000313" key="6">
    <source>
        <dbReference type="EMBL" id="MEW9856420.1"/>
    </source>
</evidence>
<evidence type="ECO:0000259" key="5">
    <source>
        <dbReference type="Pfam" id="PF00296"/>
    </source>
</evidence>
<evidence type="ECO:0000256" key="4">
    <source>
        <dbReference type="ARBA" id="ARBA00023033"/>
    </source>
</evidence>
<dbReference type="Proteomes" id="UP001556118">
    <property type="component" value="Unassembled WGS sequence"/>
</dbReference>
<name>A0ABV3REK6_9SPHN</name>
<proteinExistence type="predicted"/>
<keyword evidence="2" id="KW-0288">FMN</keyword>
<gene>
    <name evidence="6" type="ORF">ABUH87_14875</name>
</gene>
<evidence type="ECO:0000313" key="7">
    <source>
        <dbReference type="Proteomes" id="UP001556118"/>
    </source>
</evidence>
<keyword evidence="4" id="KW-0503">Monooxygenase</keyword>
<dbReference type="Gene3D" id="3.20.20.30">
    <property type="entry name" value="Luciferase-like domain"/>
    <property type="match status" value="1"/>
</dbReference>
<dbReference type="RefSeq" id="WP_367774867.1">
    <property type="nucleotide sequence ID" value="NZ_JBFNXR010000052.1"/>
</dbReference>
<keyword evidence="1" id="KW-0285">Flavoprotein</keyword>
<dbReference type="InterPro" id="IPR011251">
    <property type="entry name" value="Luciferase-like_dom"/>
</dbReference>
<dbReference type="InterPro" id="IPR036661">
    <property type="entry name" value="Luciferase-like_sf"/>
</dbReference>
<feature type="domain" description="Luciferase-like" evidence="5">
    <location>
        <begin position="17"/>
        <end position="260"/>
    </location>
</feature>
<dbReference type="Pfam" id="PF00296">
    <property type="entry name" value="Bac_luciferase"/>
    <property type="match status" value="1"/>
</dbReference>
<evidence type="ECO:0000256" key="3">
    <source>
        <dbReference type="ARBA" id="ARBA00023002"/>
    </source>
</evidence>
<keyword evidence="7" id="KW-1185">Reference proteome</keyword>
<dbReference type="PANTHER" id="PTHR42847:SF4">
    <property type="entry name" value="ALKANESULFONATE MONOOXYGENASE-RELATED"/>
    <property type="match status" value="1"/>
</dbReference>
<dbReference type="EMBL" id="JBFNXR010000052">
    <property type="protein sequence ID" value="MEW9856420.1"/>
    <property type="molecule type" value="Genomic_DNA"/>
</dbReference>
<dbReference type="EC" id="1.-.-.-" evidence="6"/>
<organism evidence="6 7">
    <name type="scientific">Novosphingobium rhizovicinum</name>
    <dbReference type="NCBI Taxonomy" id="3228928"/>
    <lineage>
        <taxon>Bacteria</taxon>
        <taxon>Pseudomonadati</taxon>
        <taxon>Pseudomonadota</taxon>
        <taxon>Alphaproteobacteria</taxon>
        <taxon>Sphingomonadales</taxon>
        <taxon>Sphingomonadaceae</taxon>
        <taxon>Novosphingobium</taxon>
    </lineage>
</organism>
<comment type="caution">
    <text evidence="6">The sequence shown here is derived from an EMBL/GenBank/DDBJ whole genome shotgun (WGS) entry which is preliminary data.</text>
</comment>
<sequence length="294" mass="33014">MERTENMQIGVAYPTTEVAGDPDAIRKFCLAVEDMGYAHLMAYDHVVKCPHEGREPKLTGPYTDKDTFHDPFVLFGFAAAITSKLEFSTGVLVLPQRQTALVAQQAADVDLLSRERLRLGVGIGWNYVEFEALGQNFKTRARRVEEQIDFLRQLWATPVLTFEGQFDRIDRAGINPRPRRQIPLWLGGHSEPAYERGARLGDGFIFAAPGEGALEQWSRVQHHLRELGKDEASFGRELLALFARDKQEAVDHLRRWRDAGGTHGCVPSMNKGLGGDIDAHIDYVADVKRMLDEG</sequence>